<dbReference type="Proteomes" id="UP000828048">
    <property type="component" value="Chromosome 6"/>
</dbReference>
<reference evidence="1 2" key="1">
    <citation type="journal article" date="2021" name="Hortic Res">
        <title>High-quality reference genome and annotation aids understanding of berry development for evergreen blueberry (Vaccinium darrowii).</title>
        <authorList>
            <person name="Yu J."/>
            <person name="Hulse-Kemp A.M."/>
            <person name="Babiker E."/>
            <person name="Staton M."/>
        </authorList>
    </citation>
    <scope>NUCLEOTIDE SEQUENCE [LARGE SCALE GENOMIC DNA]</scope>
    <source>
        <strain evidence="2">cv. NJ 8807/NJ 8810</strain>
        <tissue evidence="1">Young leaf</tissue>
    </source>
</reference>
<name>A0ACB7X9G8_9ERIC</name>
<protein>
    <submittedName>
        <fullName evidence="1">Uncharacterized protein</fullName>
    </submittedName>
</protein>
<keyword evidence="2" id="KW-1185">Reference proteome</keyword>
<organism evidence="1 2">
    <name type="scientific">Vaccinium darrowii</name>
    <dbReference type="NCBI Taxonomy" id="229202"/>
    <lineage>
        <taxon>Eukaryota</taxon>
        <taxon>Viridiplantae</taxon>
        <taxon>Streptophyta</taxon>
        <taxon>Embryophyta</taxon>
        <taxon>Tracheophyta</taxon>
        <taxon>Spermatophyta</taxon>
        <taxon>Magnoliopsida</taxon>
        <taxon>eudicotyledons</taxon>
        <taxon>Gunneridae</taxon>
        <taxon>Pentapetalae</taxon>
        <taxon>asterids</taxon>
        <taxon>Ericales</taxon>
        <taxon>Ericaceae</taxon>
        <taxon>Vaccinioideae</taxon>
        <taxon>Vaccinieae</taxon>
        <taxon>Vaccinium</taxon>
    </lineage>
</organism>
<evidence type="ECO:0000313" key="2">
    <source>
        <dbReference type="Proteomes" id="UP000828048"/>
    </source>
</evidence>
<accession>A0ACB7X9G8</accession>
<evidence type="ECO:0000313" key="1">
    <source>
        <dbReference type="EMBL" id="KAH7837382.1"/>
    </source>
</evidence>
<comment type="caution">
    <text evidence="1">The sequence shown here is derived from an EMBL/GenBank/DDBJ whole genome shotgun (WGS) entry which is preliminary data.</text>
</comment>
<dbReference type="EMBL" id="CM037156">
    <property type="protein sequence ID" value="KAH7837382.1"/>
    <property type="molecule type" value="Genomic_DNA"/>
</dbReference>
<sequence length="210" mass="22969">MKASCPACGGSTACGDPTGLRKDEQRILELANVDMEELIRMTQIREPLWLPSLNNSSFSVVLNEEEYLRKFPSDFALRTTAQKSEGSLAVAAVRMSPIKLAEILLDVDQWSTVFACIVARATMVEILSTGVGGTRNGAMQVMNAEFQVLSPAVRTRESPFVRYCKDYGGGILAVVDFSPDSLHPSALGRCRRRPSGCLIKEMSNGYSEVK</sequence>
<gene>
    <name evidence="1" type="ORF">Vadar_013224</name>
</gene>
<proteinExistence type="predicted"/>